<dbReference type="EMBL" id="VFJB01000009">
    <property type="protein sequence ID" value="KAA0257203.1"/>
    <property type="molecule type" value="Genomic_DNA"/>
</dbReference>
<evidence type="ECO:0000313" key="2">
    <source>
        <dbReference type="Proteomes" id="UP000322876"/>
    </source>
</evidence>
<keyword evidence="2" id="KW-1185">Reference proteome</keyword>
<dbReference type="Proteomes" id="UP000322876">
    <property type="component" value="Unassembled WGS sequence"/>
</dbReference>
<sequence length="224" mass="26288">MAFNEYGFNGIRLIDKIEPIEILNNEPFVKILFGTGYIAFAIEDTNVDIENHYSNVFALLKKGIDWYKYKFKNNTSRIGCRFIFSVEEIENYEKLLTRFFSLANIFKSNLQYKDETDFLFRLESAKLPQLSTFQKEPSVNLSFGPGSEKDHSKFFESPVEKIKLSEGFLFDIDFFWKFHNDDPYPFITIKPKEIILENYRIADKIITNTLENSNENNDSPLSNE</sequence>
<proteinExistence type="predicted"/>
<dbReference type="AlphaFoldDB" id="A0A5A8F0R9"/>
<protein>
    <submittedName>
        <fullName evidence="1">Uncharacterized protein</fullName>
    </submittedName>
</protein>
<dbReference type="RefSeq" id="WP_149267344.1">
    <property type="nucleotide sequence ID" value="NZ_VFJB01000009.1"/>
</dbReference>
<organism evidence="1 2">
    <name type="scientific">Deferribacter autotrophicus</name>
    <dbReference type="NCBI Taxonomy" id="500465"/>
    <lineage>
        <taxon>Bacteria</taxon>
        <taxon>Pseudomonadati</taxon>
        <taxon>Deferribacterota</taxon>
        <taxon>Deferribacteres</taxon>
        <taxon>Deferribacterales</taxon>
        <taxon>Deferribacteraceae</taxon>
        <taxon>Deferribacter</taxon>
    </lineage>
</organism>
<comment type="caution">
    <text evidence="1">The sequence shown here is derived from an EMBL/GenBank/DDBJ whole genome shotgun (WGS) entry which is preliminary data.</text>
</comment>
<gene>
    <name evidence="1" type="ORF">FHQ18_11605</name>
</gene>
<accession>A0A5A8F0R9</accession>
<evidence type="ECO:0000313" key="1">
    <source>
        <dbReference type="EMBL" id="KAA0257203.1"/>
    </source>
</evidence>
<reference evidence="1 2" key="1">
    <citation type="submission" date="2019-06" db="EMBL/GenBank/DDBJ databases">
        <title>Genomic insights into carbon and energy metabolism of Deferribacter autotrophicus revealed new metabolic traits in the phylum Deferribacteres.</title>
        <authorList>
            <person name="Slobodkin A.I."/>
            <person name="Slobodkina G.B."/>
            <person name="Allioux M."/>
            <person name="Alain K."/>
            <person name="Jebbar M."/>
            <person name="Shadrin V."/>
            <person name="Kublanov I.V."/>
            <person name="Toshchakov S.V."/>
            <person name="Bonch-Osmolovskaya E.A."/>
        </authorList>
    </citation>
    <scope>NUCLEOTIDE SEQUENCE [LARGE SCALE GENOMIC DNA]</scope>
    <source>
        <strain evidence="1 2">SL50</strain>
    </source>
</reference>
<name>A0A5A8F0R9_9BACT</name>